<dbReference type="AlphaFoldDB" id="A0A640WAG5"/>
<sequence length="201" mass="22692">MRLIEIVYNHAQFDELAPERIFAPLGLEVHTECHEPPLDEEDEGLEAFDHYARDPQGYIDALSFQLPAGFVEVARYENEDNIVLLALKPLTPLAELLLAQEETGEALAAVARERRRQVDAEGWTAEHDDTHVTGEIAKAAACYALPQDMPRRDRHVMTLWPWDGAWWNPTTDLRNLEKAGALTLAEMERIARAKQREGGAV</sequence>
<evidence type="ECO:0000313" key="2">
    <source>
        <dbReference type="Proteomes" id="UP000466024"/>
    </source>
</evidence>
<evidence type="ECO:0000313" key="1">
    <source>
        <dbReference type="EMBL" id="KAA0017133.1"/>
    </source>
</evidence>
<gene>
    <name evidence="1" type="ORF">F0A16_14100</name>
</gene>
<dbReference type="Proteomes" id="UP000466024">
    <property type="component" value="Unassembled WGS sequence"/>
</dbReference>
<organism evidence="1 2">
    <name type="scientific">Salinicola corii</name>
    <dbReference type="NCBI Taxonomy" id="2606937"/>
    <lineage>
        <taxon>Bacteria</taxon>
        <taxon>Pseudomonadati</taxon>
        <taxon>Pseudomonadota</taxon>
        <taxon>Gammaproteobacteria</taxon>
        <taxon>Oceanospirillales</taxon>
        <taxon>Halomonadaceae</taxon>
        <taxon>Salinicola</taxon>
    </lineage>
</organism>
<protein>
    <submittedName>
        <fullName evidence="1">Uncharacterized protein</fullName>
    </submittedName>
</protein>
<name>A0A640WAG5_9GAMM</name>
<reference evidence="1 2" key="1">
    <citation type="submission" date="2019-08" db="EMBL/GenBank/DDBJ databases">
        <title>Bioinformatics analysis of the strain L3 and L5.</title>
        <authorList>
            <person name="Li X."/>
        </authorList>
    </citation>
    <scope>NUCLEOTIDE SEQUENCE [LARGE SCALE GENOMIC DNA]</scope>
    <source>
        <strain evidence="1 2">L3</strain>
    </source>
</reference>
<comment type="caution">
    <text evidence="1">The sequence shown here is derived from an EMBL/GenBank/DDBJ whole genome shotgun (WGS) entry which is preliminary data.</text>
</comment>
<dbReference type="EMBL" id="VTPX01000008">
    <property type="protein sequence ID" value="KAA0017133.1"/>
    <property type="molecule type" value="Genomic_DNA"/>
</dbReference>
<proteinExistence type="predicted"/>
<keyword evidence="2" id="KW-1185">Reference proteome</keyword>
<accession>A0A640WAG5</accession>
<dbReference type="RefSeq" id="WP_149436045.1">
    <property type="nucleotide sequence ID" value="NZ_VTPX01000008.1"/>
</dbReference>